<evidence type="ECO:0000313" key="1">
    <source>
        <dbReference type="EMBL" id="GMF48159.1"/>
    </source>
</evidence>
<keyword evidence="2" id="KW-1185">Reference proteome</keyword>
<comment type="caution">
    <text evidence="1">The sequence shown here is derived from an EMBL/GenBank/DDBJ whole genome shotgun (WGS) entry which is preliminary data.</text>
</comment>
<accession>A0A9W6XXS1</accession>
<dbReference type="Proteomes" id="UP001165121">
    <property type="component" value="Unassembled WGS sequence"/>
</dbReference>
<gene>
    <name evidence="1" type="ORF">Pfra01_001848000</name>
</gene>
<dbReference type="OrthoDB" id="10593871at2759"/>
<dbReference type="AlphaFoldDB" id="A0A9W6XXS1"/>
<reference evidence="1" key="1">
    <citation type="submission" date="2023-04" db="EMBL/GenBank/DDBJ databases">
        <title>Phytophthora fragariaefolia NBRC 109709.</title>
        <authorList>
            <person name="Ichikawa N."/>
            <person name="Sato H."/>
            <person name="Tonouchi N."/>
        </authorList>
    </citation>
    <scope>NUCLEOTIDE SEQUENCE</scope>
    <source>
        <strain evidence="1">NBRC 109709</strain>
    </source>
</reference>
<proteinExistence type="predicted"/>
<protein>
    <submittedName>
        <fullName evidence="1">Unnamed protein product</fullName>
    </submittedName>
</protein>
<sequence length="146" mass="16172">MRPKKIEQKFVSVLIAALISRDRWYPVSKDLSREQGTKASDLTPLVGSRSLFPATITSVLTQCLLSTMPASQRAKVLKSLSDMFIYSVLLEDFTEMDACDVDIDDGHDEILEETPDVYVGVKLNRYLGSRANVDRSASSVSSVHTS</sequence>
<evidence type="ECO:0000313" key="2">
    <source>
        <dbReference type="Proteomes" id="UP001165121"/>
    </source>
</evidence>
<organism evidence="1 2">
    <name type="scientific">Phytophthora fragariaefolia</name>
    <dbReference type="NCBI Taxonomy" id="1490495"/>
    <lineage>
        <taxon>Eukaryota</taxon>
        <taxon>Sar</taxon>
        <taxon>Stramenopiles</taxon>
        <taxon>Oomycota</taxon>
        <taxon>Peronosporomycetes</taxon>
        <taxon>Peronosporales</taxon>
        <taxon>Peronosporaceae</taxon>
        <taxon>Phytophthora</taxon>
    </lineage>
</organism>
<name>A0A9W6XXS1_9STRA</name>
<dbReference type="EMBL" id="BSXT01002283">
    <property type="protein sequence ID" value="GMF48159.1"/>
    <property type="molecule type" value="Genomic_DNA"/>
</dbReference>